<dbReference type="AlphaFoldDB" id="A0AAV2YX74"/>
<dbReference type="InterPro" id="IPR048324">
    <property type="entry name" value="ZSWIM1-3_RNaseH-like"/>
</dbReference>
<proteinExistence type="predicted"/>
<organism evidence="3 4">
    <name type="scientific">Lagenidium giganteum</name>
    <dbReference type="NCBI Taxonomy" id="4803"/>
    <lineage>
        <taxon>Eukaryota</taxon>
        <taxon>Sar</taxon>
        <taxon>Stramenopiles</taxon>
        <taxon>Oomycota</taxon>
        <taxon>Peronosporomycetes</taxon>
        <taxon>Pythiales</taxon>
        <taxon>Pythiaceae</taxon>
    </lineage>
</organism>
<sequence length="256" mass="28253">LAPHDNEIARRTLRLCDKSSVESERESPFFSGGEEYDGGLSFATSGVCGHIGQGNEDQQATASPMPASPNLQPPNPAPSTADSTECLMQFPSRRCQILSSFRRWSSVPLTLGQACRSICQATRKGHSRKSHYNRETNRYSASSPVVLRQLGTQRSRRTFERDSVTRLKCSSASCLGASERPNLAYIMEHSKAVPSMKDAHNLLSRIKAAKYAEFPNVTLPGLCQAVTLRTKHMRHMFSQFPEVVLIDATHATNNAN</sequence>
<reference evidence="3" key="2">
    <citation type="journal article" date="2023" name="Microbiol Resour">
        <title>Decontamination and Annotation of the Draft Genome Sequence of the Oomycete Lagenidium giganteum ARSEF 373.</title>
        <authorList>
            <person name="Morgan W.R."/>
            <person name="Tartar A."/>
        </authorList>
    </citation>
    <scope>NUCLEOTIDE SEQUENCE</scope>
    <source>
        <strain evidence="3">ARSEF 373</strain>
    </source>
</reference>
<reference evidence="3" key="1">
    <citation type="submission" date="2022-11" db="EMBL/GenBank/DDBJ databases">
        <authorList>
            <person name="Morgan W.R."/>
            <person name="Tartar A."/>
        </authorList>
    </citation>
    <scope>NUCLEOTIDE SEQUENCE</scope>
    <source>
        <strain evidence="3">ARSEF 373</strain>
    </source>
</reference>
<gene>
    <name evidence="3" type="ORF">N0F65_003306</name>
</gene>
<name>A0AAV2YX74_9STRA</name>
<comment type="caution">
    <text evidence="3">The sequence shown here is derived from an EMBL/GenBank/DDBJ whole genome shotgun (WGS) entry which is preliminary data.</text>
</comment>
<evidence type="ECO:0000256" key="1">
    <source>
        <dbReference type="SAM" id="MobiDB-lite"/>
    </source>
</evidence>
<evidence type="ECO:0000259" key="2">
    <source>
        <dbReference type="Pfam" id="PF21056"/>
    </source>
</evidence>
<dbReference type="Proteomes" id="UP001146120">
    <property type="component" value="Unassembled WGS sequence"/>
</dbReference>
<feature type="non-terminal residue" evidence="3">
    <location>
        <position position="1"/>
    </location>
</feature>
<protein>
    <recommendedName>
        <fullName evidence="2">ZSWIM1/3 RNaseH-like domain-containing protein</fullName>
    </recommendedName>
</protein>
<feature type="domain" description="ZSWIM1/3 RNaseH-like" evidence="2">
    <location>
        <begin position="223"/>
        <end position="255"/>
    </location>
</feature>
<accession>A0AAV2YX74</accession>
<dbReference type="EMBL" id="DAKRPA010000123">
    <property type="protein sequence ID" value="DAZ97879.1"/>
    <property type="molecule type" value="Genomic_DNA"/>
</dbReference>
<keyword evidence="4" id="KW-1185">Reference proteome</keyword>
<dbReference type="Pfam" id="PF21056">
    <property type="entry name" value="ZSWIM1-3_RNaseH-like"/>
    <property type="match status" value="1"/>
</dbReference>
<evidence type="ECO:0000313" key="3">
    <source>
        <dbReference type="EMBL" id="DAZ97879.1"/>
    </source>
</evidence>
<evidence type="ECO:0000313" key="4">
    <source>
        <dbReference type="Proteomes" id="UP001146120"/>
    </source>
</evidence>
<feature type="region of interest" description="Disordered" evidence="1">
    <location>
        <begin position="51"/>
        <end position="82"/>
    </location>
</feature>